<gene>
    <name evidence="1" type="ORF">SAMN05444682_10295</name>
</gene>
<dbReference type="EMBL" id="FOQO01000002">
    <property type="protein sequence ID" value="SFI04476.1"/>
    <property type="molecule type" value="Genomic_DNA"/>
</dbReference>
<accession>A0A1I3EZV7</accession>
<evidence type="ECO:0000313" key="1">
    <source>
        <dbReference type="EMBL" id="SFI04476.1"/>
    </source>
</evidence>
<organism evidence="1 2">
    <name type="scientific">Parapedobacter indicus</name>
    <dbReference type="NCBI Taxonomy" id="1477437"/>
    <lineage>
        <taxon>Bacteria</taxon>
        <taxon>Pseudomonadati</taxon>
        <taxon>Bacteroidota</taxon>
        <taxon>Sphingobacteriia</taxon>
        <taxon>Sphingobacteriales</taxon>
        <taxon>Sphingobacteriaceae</taxon>
        <taxon>Parapedobacter</taxon>
    </lineage>
</organism>
<sequence length="45" mass="5440">MPWWIMSYHALVVTNDVNKRFCKISFEKTNPEEMLLLWVKQIQAT</sequence>
<protein>
    <submittedName>
        <fullName evidence="1">Uncharacterized protein</fullName>
    </submittedName>
</protein>
<evidence type="ECO:0000313" key="2">
    <source>
        <dbReference type="Proteomes" id="UP000198670"/>
    </source>
</evidence>
<dbReference type="STRING" id="1477437.SAMN05444682_10295"/>
<name>A0A1I3EZV7_9SPHI</name>
<keyword evidence="2" id="KW-1185">Reference proteome</keyword>
<dbReference type="AlphaFoldDB" id="A0A1I3EZV7"/>
<dbReference type="Proteomes" id="UP000198670">
    <property type="component" value="Unassembled WGS sequence"/>
</dbReference>
<proteinExistence type="predicted"/>
<reference evidence="1 2" key="1">
    <citation type="submission" date="2016-10" db="EMBL/GenBank/DDBJ databases">
        <authorList>
            <person name="de Groot N.N."/>
        </authorList>
    </citation>
    <scope>NUCLEOTIDE SEQUENCE [LARGE SCALE GENOMIC DNA]</scope>
    <source>
        <strain evidence="1 2">RK1</strain>
    </source>
</reference>